<protein>
    <submittedName>
        <fullName evidence="4">Ca-activated chloride channel family protein</fullName>
    </submittedName>
</protein>
<dbReference type="PANTHER" id="PTHR10579">
    <property type="entry name" value="CALCIUM-ACTIVATED CHLORIDE CHANNEL REGULATOR"/>
    <property type="match status" value="1"/>
</dbReference>
<evidence type="ECO:0000256" key="1">
    <source>
        <dbReference type="SAM" id="MobiDB-lite"/>
    </source>
</evidence>
<gene>
    <name evidence="4" type="ORF">BJY22_007117</name>
</gene>
<proteinExistence type="predicted"/>
<dbReference type="EMBL" id="JAASRO010000001">
    <property type="protein sequence ID" value="NIK61400.1"/>
    <property type="molecule type" value="Genomic_DNA"/>
</dbReference>
<evidence type="ECO:0000313" key="5">
    <source>
        <dbReference type="Proteomes" id="UP000555407"/>
    </source>
</evidence>
<dbReference type="SUPFAM" id="SSF53300">
    <property type="entry name" value="vWA-like"/>
    <property type="match status" value="1"/>
</dbReference>
<organism evidence="4 5">
    <name type="scientific">Kribbella shirazensis</name>
    <dbReference type="NCBI Taxonomy" id="1105143"/>
    <lineage>
        <taxon>Bacteria</taxon>
        <taxon>Bacillati</taxon>
        <taxon>Actinomycetota</taxon>
        <taxon>Actinomycetes</taxon>
        <taxon>Propionibacteriales</taxon>
        <taxon>Kribbellaceae</taxon>
        <taxon>Kribbella</taxon>
    </lineage>
</organism>
<dbReference type="Gene3D" id="3.40.50.410">
    <property type="entry name" value="von Willebrand factor, type A domain"/>
    <property type="match status" value="1"/>
</dbReference>
<feature type="compositionally biased region" description="Low complexity" evidence="1">
    <location>
        <begin position="634"/>
        <end position="656"/>
    </location>
</feature>
<dbReference type="Proteomes" id="UP000555407">
    <property type="component" value="Unassembled WGS sequence"/>
</dbReference>
<feature type="transmembrane region" description="Helical" evidence="2">
    <location>
        <begin position="65"/>
        <end position="88"/>
    </location>
</feature>
<dbReference type="AlphaFoldDB" id="A0A7X6A4V1"/>
<dbReference type="PROSITE" id="PS50234">
    <property type="entry name" value="VWFA"/>
    <property type="match status" value="1"/>
</dbReference>
<dbReference type="Pfam" id="PF13519">
    <property type="entry name" value="VWA_2"/>
    <property type="match status" value="1"/>
</dbReference>
<dbReference type="RefSeq" id="WP_337759743.1">
    <property type="nucleotide sequence ID" value="NZ_JAASRO010000001.1"/>
</dbReference>
<dbReference type="SMART" id="SM00327">
    <property type="entry name" value="VWA"/>
    <property type="match status" value="1"/>
</dbReference>
<keyword evidence="2" id="KW-1133">Transmembrane helix</keyword>
<dbReference type="InterPro" id="IPR002035">
    <property type="entry name" value="VWF_A"/>
</dbReference>
<comment type="caution">
    <text evidence="4">The sequence shown here is derived from an EMBL/GenBank/DDBJ whole genome shotgun (WGS) entry which is preliminary data.</text>
</comment>
<evidence type="ECO:0000313" key="4">
    <source>
        <dbReference type="EMBL" id="NIK61400.1"/>
    </source>
</evidence>
<dbReference type="InterPro" id="IPR051266">
    <property type="entry name" value="CLCR"/>
</dbReference>
<feature type="region of interest" description="Disordered" evidence="1">
    <location>
        <begin position="613"/>
        <end position="657"/>
    </location>
</feature>
<feature type="compositionally biased region" description="Low complexity" evidence="1">
    <location>
        <begin position="614"/>
        <end position="624"/>
    </location>
</feature>
<keyword evidence="2" id="KW-0812">Transmembrane</keyword>
<evidence type="ECO:0000256" key="2">
    <source>
        <dbReference type="SAM" id="Phobius"/>
    </source>
</evidence>
<sequence>MQLRRSHRVVPVPAIAVCTTTRRHRCHLVSTTSRHRDVHARRRIRPTRLGMITVKRLEKAMLHHATVLVGVPLLIATFPSVSAVAAAADELSPLMLVLDSSGSMTARDAGGSGTRLDAAKRAVSSMVDTLPATASVGLTIYGAGTGSSRAEKSAGCRDIQVVRAVSVVDKPALKNAVTTAKARGYTPIGNALRVAASQLPKEGQRSIVLVSDGEDTCAPPEPCEVAKELSKQGVDLHVHTIGFRVDPAARAQLTCIAQQTGGTYHDAADADSLIGVLGRVTERALRKYEPVGKPIIGTADPGTAPEVEPGQYRDTLNAVEERYYVADLQAGDTAYFAATAILPRGNPRGLEVLDIKVTGPGGAECRSAREIETRARDGSALTTLVTWDGLAPGGAAITGCTDPGRYAFRITRLHNPGNNGTDRVPVELLLQVEAPVTGDKGADAQTAIVDFSRPPTGPARAVRAGSSFNAATALAGPGRYTETIYNGELLFYRVKLDWGQGLAYRVTYGGTPNGLTANVRTNLYNPFRATVNSYTTAYTGTTAALPPGKAIGTPRVMYQNRTSNDQNIQRAGASGWYYIVIKLGVGVSIGVGNSGAPRGVPVTLDLAIAGSRVAGPEGTTTPSPSESPTPEPTDSPAATASESPAPAPEAGIPAASDSTSPWLWVTGGAAVLLAAAIVTGAVIVRRRPPGL</sequence>
<reference evidence="4 5" key="1">
    <citation type="submission" date="2020-03" db="EMBL/GenBank/DDBJ databases">
        <title>Sequencing the genomes of 1000 actinobacteria strains.</title>
        <authorList>
            <person name="Klenk H.-P."/>
        </authorList>
    </citation>
    <scope>NUCLEOTIDE SEQUENCE [LARGE SCALE GENOMIC DNA]</scope>
    <source>
        <strain evidence="4 5">DSM 45490</strain>
    </source>
</reference>
<evidence type="ECO:0000259" key="3">
    <source>
        <dbReference type="PROSITE" id="PS50234"/>
    </source>
</evidence>
<dbReference type="InterPro" id="IPR036465">
    <property type="entry name" value="vWFA_dom_sf"/>
</dbReference>
<keyword evidence="2" id="KW-0472">Membrane</keyword>
<feature type="domain" description="VWFA" evidence="3">
    <location>
        <begin position="93"/>
        <end position="280"/>
    </location>
</feature>
<feature type="transmembrane region" description="Helical" evidence="2">
    <location>
        <begin position="662"/>
        <end position="684"/>
    </location>
</feature>
<name>A0A7X6A4V1_9ACTN</name>
<accession>A0A7X6A4V1</accession>
<dbReference type="PANTHER" id="PTHR10579:SF43">
    <property type="entry name" value="ZINC FINGER (C3HC4-TYPE RING FINGER) FAMILY PROTEIN"/>
    <property type="match status" value="1"/>
</dbReference>
<keyword evidence="5" id="KW-1185">Reference proteome</keyword>